<dbReference type="AlphaFoldDB" id="A0A834PNF1"/>
<dbReference type="EMBL" id="WJEC01008254">
    <property type="protein sequence ID" value="KAF7463187.1"/>
    <property type="molecule type" value="Genomic_DNA"/>
</dbReference>
<accession>A0A834PNF1</accession>
<gene>
    <name evidence="2" type="ORF">GHT09_010210</name>
</gene>
<reference evidence="2" key="1">
    <citation type="submission" date="2020-08" db="EMBL/GenBank/DDBJ databases">
        <authorList>
            <person name="Shumante A."/>
            <person name="Zimin A.V."/>
            <person name="Puiu D."/>
            <person name="Salzberg S.L."/>
        </authorList>
    </citation>
    <scope>NUCLEOTIDE SEQUENCE</scope>
    <source>
        <strain evidence="2">WC2-LM</strain>
        <tissue evidence="2">Liver</tissue>
    </source>
</reference>
<organism evidence="2 3">
    <name type="scientific">Marmota monax</name>
    <name type="common">Woodchuck</name>
    <dbReference type="NCBI Taxonomy" id="9995"/>
    <lineage>
        <taxon>Eukaryota</taxon>
        <taxon>Metazoa</taxon>
        <taxon>Chordata</taxon>
        <taxon>Craniata</taxon>
        <taxon>Vertebrata</taxon>
        <taxon>Euteleostomi</taxon>
        <taxon>Mammalia</taxon>
        <taxon>Eutheria</taxon>
        <taxon>Euarchontoglires</taxon>
        <taxon>Glires</taxon>
        <taxon>Rodentia</taxon>
        <taxon>Sciuromorpha</taxon>
        <taxon>Sciuridae</taxon>
        <taxon>Xerinae</taxon>
        <taxon>Marmotini</taxon>
        <taxon>Marmota</taxon>
    </lineage>
</organism>
<dbReference type="Pfam" id="PF17208">
    <property type="entry name" value="RBR"/>
    <property type="match status" value="1"/>
</dbReference>
<evidence type="ECO:0000313" key="3">
    <source>
        <dbReference type="Proteomes" id="UP000662637"/>
    </source>
</evidence>
<proteinExistence type="predicted"/>
<dbReference type="Proteomes" id="UP000662637">
    <property type="component" value="Unassembled WGS sequence"/>
</dbReference>
<evidence type="ECO:0000259" key="1">
    <source>
        <dbReference type="Pfam" id="PF17208"/>
    </source>
</evidence>
<evidence type="ECO:0000313" key="2">
    <source>
        <dbReference type="EMBL" id="KAF7463187.1"/>
    </source>
</evidence>
<sequence>MQSQRIPGRKRGRPPLHSTPVKMAVHNLYSTSAGSLPAVKMPKKRGRKPGYKVWLSMN</sequence>
<feature type="domain" description="Polycomb group protein RNA binding region" evidence="1">
    <location>
        <begin position="1"/>
        <end position="52"/>
    </location>
</feature>
<comment type="caution">
    <text evidence="2">The sequence shown here is derived from an EMBL/GenBank/DDBJ whole genome shotgun (WGS) entry which is preliminary data.</text>
</comment>
<name>A0A834PNF1_MARMO</name>
<protein>
    <recommendedName>
        <fullName evidence="1">Polycomb group protein RNA binding region domain-containing protein</fullName>
    </recommendedName>
</protein>
<dbReference type="InterPro" id="IPR033763">
    <property type="entry name" value="SCML2_RBR"/>
</dbReference>